<organism evidence="8 9">
    <name type="scientific">Mola mola</name>
    <name type="common">Ocean sunfish</name>
    <name type="synonym">Tetraodon mola</name>
    <dbReference type="NCBI Taxonomy" id="94237"/>
    <lineage>
        <taxon>Eukaryota</taxon>
        <taxon>Metazoa</taxon>
        <taxon>Chordata</taxon>
        <taxon>Craniata</taxon>
        <taxon>Vertebrata</taxon>
        <taxon>Euteleostomi</taxon>
        <taxon>Actinopterygii</taxon>
        <taxon>Neopterygii</taxon>
        <taxon>Teleostei</taxon>
        <taxon>Neoteleostei</taxon>
        <taxon>Acanthomorphata</taxon>
        <taxon>Eupercaria</taxon>
        <taxon>Tetraodontiformes</taxon>
        <taxon>Molidae</taxon>
        <taxon>Mola</taxon>
    </lineage>
</organism>
<dbReference type="PANTHER" id="PTHR10339">
    <property type="entry name" value="ADP-RIBOSYLTRANSFERASE"/>
    <property type="match status" value="1"/>
</dbReference>
<dbReference type="GO" id="GO:0003950">
    <property type="term" value="F:NAD+ poly-ADP-ribosyltransferase activity"/>
    <property type="evidence" value="ECO:0007669"/>
    <property type="project" value="TreeGrafter"/>
</dbReference>
<name>A0A3Q3XMN1_MOLML</name>
<dbReference type="InterPro" id="IPR050999">
    <property type="entry name" value="ADP-ribosyltransferase_ARG"/>
</dbReference>
<keyword evidence="9" id="KW-1185">Reference proteome</keyword>
<dbReference type="InterPro" id="IPR000768">
    <property type="entry name" value="ART"/>
</dbReference>
<accession>A0A3Q3XMN1</accession>
<dbReference type="Ensembl" id="ENSMMOT00000029159.1">
    <property type="protein sequence ID" value="ENSMMOP00000028674.1"/>
    <property type="gene ID" value="ENSMMOG00000021650.1"/>
</dbReference>
<evidence type="ECO:0000313" key="8">
    <source>
        <dbReference type="Ensembl" id="ENSMMOP00000028674.1"/>
    </source>
</evidence>
<comment type="catalytic activity">
    <reaction evidence="6 7">
        <text>L-arginyl-[protein] + NAD(+) = N(omega)-(ADP-D-ribosyl)-L-arginyl-[protein] + nicotinamide + H(+)</text>
        <dbReference type="Rhea" id="RHEA:19149"/>
        <dbReference type="Rhea" id="RHEA-COMP:10532"/>
        <dbReference type="Rhea" id="RHEA-COMP:15087"/>
        <dbReference type="ChEBI" id="CHEBI:15378"/>
        <dbReference type="ChEBI" id="CHEBI:17154"/>
        <dbReference type="ChEBI" id="CHEBI:29965"/>
        <dbReference type="ChEBI" id="CHEBI:57540"/>
        <dbReference type="ChEBI" id="CHEBI:142554"/>
        <dbReference type="EC" id="2.4.2.31"/>
    </reaction>
</comment>
<evidence type="ECO:0000256" key="2">
    <source>
        <dbReference type="ARBA" id="ARBA00022676"/>
    </source>
</evidence>
<dbReference type="PRINTS" id="PR00970">
    <property type="entry name" value="RIBTRNSFRASE"/>
</dbReference>
<evidence type="ECO:0000313" key="9">
    <source>
        <dbReference type="Proteomes" id="UP000261620"/>
    </source>
</evidence>
<dbReference type="OMA" id="KHSQVTC"/>
<evidence type="ECO:0000256" key="1">
    <source>
        <dbReference type="ARBA" id="ARBA00009558"/>
    </source>
</evidence>
<comment type="similarity">
    <text evidence="1 7">Belongs to the Arg-specific ADP-ribosyltransferase family.</text>
</comment>
<proteinExistence type="inferred from homology"/>
<dbReference type="AlphaFoldDB" id="A0A3Q3XMN1"/>
<keyword evidence="2 7" id="KW-0328">Glycosyltransferase</keyword>
<reference evidence="8" key="2">
    <citation type="submission" date="2025-09" db="UniProtKB">
        <authorList>
            <consortium name="Ensembl"/>
        </authorList>
    </citation>
    <scope>IDENTIFICATION</scope>
</reference>
<keyword evidence="7" id="KW-0520">NAD</keyword>
<dbReference type="Proteomes" id="UP000261620">
    <property type="component" value="Unplaced"/>
</dbReference>
<dbReference type="Pfam" id="PF01129">
    <property type="entry name" value="ART"/>
    <property type="match status" value="1"/>
</dbReference>
<keyword evidence="4" id="KW-0548">Nucleotidyltransferase</keyword>
<dbReference type="Gene3D" id="3.90.176.10">
    <property type="entry name" value="Toxin ADP-ribosyltransferase, Chain A, domain 1"/>
    <property type="match status" value="1"/>
</dbReference>
<dbReference type="PANTHER" id="PTHR10339:SF29">
    <property type="entry name" value="NAD(P)(+)--ARGININE ADP-RIBOSYLTRANSFERASE"/>
    <property type="match status" value="1"/>
</dbReference>
<protein>
    <recommendedName>
        <fullName evidence="7">NAD(P)(+)--arginine ADP-ribosyltransferase</fullName>
        <ecNumber evidence="7">2.4.2.31</ecNumber>
    </recommendedName>
    <alternativeName>
        <fullName evidence="7">Mono(ADP-ribosyl)transferase</fullName>
    </alternativeName>
</protein>
<evidence type="ECO:0000256" key="7">
    <source>
        <dbReference type="RuleBase" id="RU361228"/>
    </source>
</evidence>
<sequence length="247" mass="28674">PLYHLFFGTVFRRTIHVLALVQQWPRCFLIARDTSTNFSQAWSNAEQRAPEPAHKYMEKSHSVAIYMYTDTARHPVKQVLEAAERTKNRPKETFDSRSLYFYLSEATQILKHSQVTCLTTHYRTEQAILRNTTRKLIRFNTFILGSDGHFKGNATRFEIYTCFGANVTYYSAVKQTNQVLIPPYEVFKITDIGTDELGCEAVYRLKSNLNCVYDRESNSLFPKASCSIYSVDFYCGQQQHQISELVR</sequence>
<evidence type="ECO:0000256" key="4">
    <source>
        <dbReference type="ARBA" id="ARBA00022695"/>
    </source>
</evidence>
<dbReference type="SUPFAM" id="SSF56399">
    <property type="entry name" value="ADP-ribosylation"/>
    <property type="match status" value="1"/>
</dbReference>
<dbReference type="PROSITE" id="PS51996">
    <property type="entry name" value="TR_MART"/>
    <property type="match status" value="1"/>
</dbReference>
<evidence type="ECO:0000256" key="5">
    <source>
        <dbReference type="ARBA" id="ARBA00022857"/>
    </source>
</evidence>
<keyword evidence="5 7" id="KW-0521">NADP</keyword>
<dbReference type="GO" id="GO:0106274">
    <property type="term" value="F:NAD+-protein-arginine ADP-ribosyltransferase activity"/>
    <property type="evidence" value="ECO:0007669"/>
    <property type="project" value="UniProtKB-EC"/>
</dbReference>
<evidence type="ECO:0000256" key="6">
    <source>
        <dbReference type="ARBA" id="ARBA00047597"/>
    </source>
</evidence>
<keyword evidence="3 7" id="KW-0808">Transferase</keyword>
<evidence type="ECO:0000256" key="3">
    <source>
        <dbReference type="ARBA" id="ARBA00022679"/>
    </source>
</evidence>
<dbReference type="EC" id="2.4.2.31" evidence="7"/>
<dbReference type="GO" id="GO:0016779">
    <property type="term" value="F:nucleotidyltransferase activity"/>
    <property type="evidence" value="ECO:0007669"/>
    <property type="project" value="UniProtKB-KW"/>
</dbReference>
<reference evidence="8" key="1">
    <citation type="submission" date="2025-08" db="UniProtKB">
        <authorList>
            <consortium name="Ensembl"/>
        </authorList>
    </citation>
    <scope>IDENTIFICATION</scope>
</reference>